<dbReference type="GeneID" id="301812741"/>
<feature type="compositionally biased region" description="Basic and acidic residues" evidence="1">
    <location>
        <begin position="324"/>
        <end position="340"/>
    </location>
</feature>
<feature type="region of interest" description="Disordered" evidence="1">
    <location>
        <begin position="231"/>
        <end position="346"/>
    </location>
</feature>
<dbReference type="NCBIfam" id="NF038134">
    <property type="entry name" value="choice_anch_M"/>
    <property type="match status" value="2"/>
</dbReference>
<reference evidence="3" key="1">
    <citation type="submission" date="2022-02" db="EMBL/GenBank/DDBJ databases">
        <title>Corynebacterium sp. from urogenital microbiome.</title>
        <authorList>
            <person name="Cappelli E.A."/>
            <person name="Ribeiro T.G."/>
            <person name="Peixe L."/>
        </authorList>
    </citation>
    <scope>NUCLEOTIDE SEQUENCE</scope>
    <source>
        <strain evidence="3">C9Ua_112</strain>
    </source>
</reference>
<evidence type="ECO:0000256" key="2">
    <source>
        <dbReference type="SAM" id="Phobius"/>
    </source>
</evidence>
<proteinExistence type="predicted"/>
<dbReference type="EMBL" id="JAKMUV010000003">
    <property type="protein sequence ID" value="MCZ9304744.1"/>
    <property type="molecule type" value="Genomic_DNA"/>
</dbReference>
<keyword evidence="2" id="KW-0472">Membrane</keyword>
<evidence type="ECO:0000256" key="1">
    <source>
        <dbReference type="SAM" id="MobiDB-lite"/>
    </source>
</evidence>
<dbReference type="AlphaFoldDB" id="A0A9X3RQ30"/>
<name>A0A9X3RQ30_9CORY</name>
<sequence length="602" mass="60935">MPASPLTACDQRGHGNARRPVAVLAAAFLTAFTAFLGIGDLGLQSLPQAKADSVTLDKGHIDAFHVTSSGSGNLKLDLTEDTTGSHVARDPNNVTLKVGAEAYEPRTEDVSEVGVPTYYLPQTQQENLIWPGWDTQGVAPHYQGVNINFNRVCGPGRVFMWSQVNGRMAPLLTDGIEVKSGNSINQSYPSHVHANWAFERPGRYSMQVQATADGAKSEVKTYTWVVGKSDQDENADQPAEGATPCGSEDAAGGGGSADGGSTSGGATGATGASSAQGTSNKSTSNGKSSSNSTSNKKSASTASGNSTSSTSSANGKSEGSATCKKGEPALRPLIKDDRQQPAKWTKPGALNFGLGSAAKTNLPQALGPVGAGTAWMIGATQTNGVPWVGVNTMHPDLLANTQGDVTFALTSFSGPGSMYVFEQGNLGQVVGKEWFKASGGNASGAHVVPRNSHVHPNWVFSKPGTYKVGITQTATTKQGKKISAPATLTFTVGGSGNANSGHFDFGADITTDGDCASGAAGAAGGAAGGGAAGGDAGSAANADGSLADTGSTSAMLALAIAGAGLIALGAGVMYMLRTNAMSAESVAALRSMTPPRSKGPKF</sequence>
<dbReference type="Proteomes" id="UP001146505">
    <property type="component" value="Unassembled WGS sequence"/>
</dbReference>
<feature type="transmembrane region" description="Helical" evidence="2">
    <location>
        <begin position="554"/>
        <end position="576"/>
    </location>
</feature>
<dbReference type="InterPro" id="IPR022395">
    <property type="entry name" value="CHP03773_ABC_transptr-like"/>
</dbReference>
<dbReference type="RefSeq" id="WP_051893658.1">
    <property type="nucleotide sequence ID" value="NZ_JAKMUV010000003.1"/>
</dbReference>
<keyword evidence="2" id="KW-0812">Transmembrane</keyword>
<keyword evidence="4" id="KW-1185">Reference proteome</keyword>
<feature type="compositionally biased region" description="Low complexity" evidence="1">
    <location>
        <begin position="269"/>
        <end position="320"/>
    </location>
</feature>
<accession>A0A9X3RQ30</accession>
<dbReference type="NCBIfam" id="TIGR03769">
    <property type="entry name" value="P_ac_wall_RPT"/>
    <property type="match status" value="2"/>
</dbReference>
<dbReference type="NCBIfam" id="TIGR03773">
    <property type="entry name" value="anch_rpt_wall"/>
    <property type="match status" value="1"/>
</dbReference>
<comment type="caution">
    <text evidence="3">The sequence shown here is derived from an EMBL/GenBank/DDBJ whole genome shotgun (WGS) entry which is preliminary data.</text>
</comment>
<evidence type="ECO:0000313" key="3">
    <source>
        <dbReference type="EMBL" id="MCZ9304744.1"/>
    </source>
</evidence>
<gene>
    <name evidence="3" type="ORF">L8U58_04225</name>
</gene>
<feature type="transmembrane region" description="Helical" evidence="2">
    <location>
        <begin position="21"/>
        <end position="43"/>
    </location>
</feature>
<keyword evidence="2" id="KW-1133">Transmembrane helix</keyword>
<protein>
    <submittedName>
        <fullName evidence="3">TIGR03773 family transporter-associated surface protein</fullName>
    </submittedName>
</protein>
<organism evidence="3 4">
    <name type="scientific">Corynebacterium macclintockiae</name>
    <dbReference type="NCBI Taxonomy" id="2913501"/>
    <lineage>
        <taxon>Bacteria</taxon>
        <taxon>Bacillati</taxon>
        <taxon>Actinomycetota</taxon>
        <taxon>Actinomycetes</taxon>
        <taxon>Mycobacteriales</taxon>
        <taxon>Corynebacteriaceae</taxon>
        <taxon>Corynebacterium</taxon>
    </lineage>
</organism>
<feature type="compositionally biased region" description="Gly residues" evidence="1">
    <location>
        <begin position="251"/>
        <end position="268"/>
    </location>
</feature>
<dbReference type="InterPro" id="IPR022435">
    <property type="entry name" value="Surface-anchored_actinobac"/>
</dbReference>
<evidence type="ECO:0000313" key="4">
    <source>
        <dbReference type="Proteomes" id="UP001146505"/>
    </source>
</evidence>